<evidence type="ECO:0000313" key="5">
    <source>
        <dbReference type="EMBL" id="SFP89796.1"/>
    </source>
</evidence>
<feature type="chain" id="PRO_5011482167" evidence="3">
    <location>
        <begin position="27"/>
        <end position="927"/>
    </location>
</feature>
<keyword evidence="2" id="KW-0472">Membrane</keyword>
<protein>
    <submittedName>
        <fullName evidence="5">CHAT domain-containing protein</fullName>
    </submittedName>
</protein>
<dbReference type="InterPro" id="IPR019734">
    <property type="entry name" value="TPR_rpt"/>
</dbReference>
<evidence type="ECO:0000256" key="2">
    <source>
        <dbReference type="SAM" id="Phobius"/>
    </source>
</evidence>
<dbReference type="Pfam" id="PF12770">
    <property type="entry name" value="CHAT"/>
    <property type="match status" value="1"/>
</dbReference>
<dbReference type="InterPro" id="IPR011990">
    <property type="entry name" value="TPR-like_helical_dom_sf"/>
</dbReference>
<name>A0A1I5U5I7_9BACT</name>
<evidence type="ECO:0000256" key="1">
    <source>
        <dbReference type="PROSITE-ProRule" id="PRU00339"/>
    </source>
</evidence>
<keyword evidence="1" id="KW-0802">TPR repeat</keyword>
<dbReference type="SMART" id="SM00028">
    <property type="entry name" value="TPR"/>
    <property type="match status" value="4"/>
</dbReference>
<keyword evidence="2" id="KW-0812">Transmembrane</keyword>
<dbReference type="EMBL" id="FOXQ01000003">
    <property type="protein sequence ID" value="SFP89796.1"/>
    <property type="molecule type" value="Genomic_DNA"/>
</dbReference>
<dbReference type="PROSITE" id="PS50293">
    <property type="entry name" value="TPR_REGION"/>
    <property type="match status" value="1"/>
</dbReference>
<gene>
    <name evidence="5" type="ORF">SAMN05444277_10342</name>
</gene>
<dbReference type="PANTHER" id="PTHR10098:SF108">
    <property type="entry name" value="TETRATRICOPEPTIDE REPEAT PROTEIN 28"/>
    <property type="match status" value="1"/>
</dbReference>
<keyword evidence="2" id="KW-1133">Transmembrane helix</keyword>
<dbReference type="OrthoDB" id="9771112at2"/>
<accession>A0A1I5U5I7</accession>
<feature type="repeat" description="TPR" evidence="1">
    <location>
        <begin position="321"/>
        <end position="354"/>
    </location>
</feature>
<dbReference type="InterPro" id="IPR024983">
    <property type="entry name" value="CHAT_dom"/>
</dbReference>
<proteinExistence type="predicted"/>
<evidence type="ECO:0000256" key="3">
    <source>
        <dbReference type="SAM" id="SignalP"/>
    </source>
</evidence>
<keyword evidence="6" id="KW-1185">Reference proteome</keyword>
<dbReference type="Pfam" id="PF13424">
    <property type="entry name" value="TPR_12"/>
    <property type="match status" value="1"/>
</dbReference>
<dbReference type="PROSITE" id="PS50005">
    <property type="entry name" value="TPR"/>
    <property type="match status" value="1"/>
</dbReference>
<feature type="signal peptide" evidence="3">
    <location>
        <begin position="1"/>
        <end position="26"/>
    </location>
</feature>
<dbReference type="Proteomes" id="UP000199031">
    <property type="component" value="Unassembled WGS sequence"/>
</dbReference>
<dbReference type="Gene3D" id="1.25.40.10">
    <property type="entry name" value="Tetratricopeptide repeat domain"/>
    <property type="match status" value="2"/>
</dbReference>
<keyword evidence="3" id="KW-0732">Signal</keyword>
<evidence type="ECO:0000313" key="6">
    <source>
        <dbReference type="Proteomes" id="UP000199031"/>
    </source>
</evidence>
<feature type="domain" description="CHAT" evidence="4">
    <location>
        <begin position="628"/>
        <end position="887"/>
    </location>
</feature>
<feature type="transmembrane region" description="Helical" evidence="2">
    <location>
        <begin position="900"/>
        <end position="919"/>
    </location>
</feature>
<evidence type="ECO:0000259" key="4">
    <source>
        <dbReference type="Pfam" id="PF12770"/>
    </source>
</evidence>
<reference evidence="5 6" key="1">
    <citation type="submission" date="2016-10" db="EMBL/GenBank/DDBJ databases">
        <authorList>
            <person name="de Groot N.N."/>
        </authorList>
    </citation>
    <scope>NUCLEOTIDE SEQUENCE [LARGE SCALE GENOMIC DNA]</scope>
    <source>
        <strain evidence="5 6">DSM 28286</strain>
    </source>
</reference>
<dbReference type="AlphaFoldDB" id="A0A1I5U5I7"/>
<dbReference type="SUPFAM" id="SSF48452">
    <property type="entry name" value="TPR-like"/>
    <property type="match status" value="2"/>
</dbReference>
<dbReference type="PANTHER" id="PTHR10098">
    <property type="entry name" value="RAPSYN-RELATED"/>
    <property type="match status" value="1"/>
</dbReference>
<sequence length="927" mass="105204">MHNYINMRILLFSLAFSCILSFNVSAQCLTKGEIQSKASQIEEDEKLNDAKKLEQFYLLKQLWDKCKIQPDSVYSNILLKIGYYEVRINRDFDIGINFTKASLKINTSNKPGSSKLLAAKGYFSLAAYYYRMLLYDKALKYFDSTISIINTFPNNTNYTIQCKLYMAYIYFQNGDYQKAVEESTSGLYSCVNKKDSTRFLELLTQRSQSLYYENKLDKSLEDANLMISIAQKNKSVYELASALKIKARIFQKIGNFNVTDSLFKEVIKARIKTKDFEQIAADYNDYANFYLDSLNDHSNAKRYYLESLAYGKRAEDSFALARATINIGEIYLEQGNYKEALKNSTKALSLLNIPVKQNNIQPPTAQKLDIISAKELALVIMRNRMEALLQLFSKTKKQEYLSASVKTAFVTDTFLTNMRHVQTGNQSKLFWRDKTKGFYSNAIKAGFLANNADAAFYFMEKSRAVLLNDKLNELNAASYLSKADAAKQEDYEIRIIELQQKMSALSDTSKKHEALQLQLLNIKNDYEQFIKSLEQKYPVYYQYKYADNVPTLEAIQSYLAKNNQSFVHYFFADTATYILAITANKTRFIKLSQQEFNKNDLTNFLQLCSDKKALNNNYQSFALLSNSIYKKIFQPLQLPGGRVVICTENTVIPFGALCTDINGKHFLLNDYSFSYAYSACFLMKQFNNPPAKGNFIGFAPVSFNKSLGVVDLKNAANALNTSASFYNNDKLFTHTSASRHNFFSYAPSYSVVSIFSHAYADTTDNEPVLFMQDSLIHLSELQTLNNPATKLVLLSACQTNVGKKATGEGIYSLARGFASAGIPSVSATLWKADEQTIYAISEKLNQYLSEGMTKDEALRKAKLDFIQANSSEKTLPYYWANMILIGNADAIQLQTNRSGVYLWLAAALLFILISGAFIIKKKALNNL</sequence>
<organism evidence="5 6">
    <name type="scientific">Parafilimonas terrae</name>
    <dbReference type="NCBI Taxonomy" id="1465490"/>
    <lineage>
        <taxon>Bacteria</taxon>
        <taxon>Pseudomonadati</taxon>
        <taxon>Bacteroidota</taxon>
        <taxon>Chitinophagia</taxon>
        <taxon>Chitinophagales</taxon>
        <taxon>Chitinophagaceae</taxon>
        <taxon>Parafilimonas</taxon>
    </lineage>
</organism>
<dbReference type="STRING" id="1465490.SAMN05444277_10342"/>